<keyword evidence="2" id="KW-1185">Reference proteome</keyword>
<name>A0ABP1ACU0_9BRYO</name>
<protein>
    <submittedName>
        <fullName evidence="1">Uncharacterized protein</fullName>
    </submittedName>
</protein>
<reference evidence="1" key="1">
    <citation type="submission" date="2024-03" db="EMBL/GenBank/DDBJ databases">
        <authorList>
            <consortium name="ELIXIR-Norway"/>
            <consortium name="Elixir Norway"/>
        </authorList>
    </citation>
    <scope>NUCLEOTIDE SEQUENCE</scope>
</reference>
<dbReference type="Proteomes" id="UP001497522">
    <property type="component" value="Chromosome 11"/>
</dbReference>
<dbReference type="PANTHER" id="PTHR14187">
    <property type="entry name" value="ALPHA KINASE/ELONGATION FACTOR 2 KINASE"/>
    <property type="match status" value="1"/>
</dbReference>
<proteinExistence type="predicted"/>
<sequence length="123" mass="13915">MSTESSVCDAARVVVGLDFGTSFSGFAFAHTSDPDHICTFYDWPMQAMGGGRPYCKTITTLYYKSPSSATSIENFLSTGFEQPRLEAWGWPALIRFSDDLHAFHRGKRRMEWSESPEDRYPVL</sequence>
<dbReference type="EMBL" id="OZ023712">
    <property type="protein sequence ID" value="CAK9860359.1"/>
    <property type="molecule type" value="Genomic_DNA"/>
</dbReference>
<evidence type="ECO:0000313" key="2">
    <source>
        <dbReference type="Proteomes" id="UP001497522"/>
    </source>
</evidence>
<accession>A0ABP1ACU0</accession>
<gene>
    <name evidence="1" type="ORF">CSSPJE1EN2_LOCUS3354</name>
</gene>
<dbReference type="PANTHER" id="PTHR14187:SF5">
    <property type="entry name" value="HEAT SHOCK 70 KDA PROTEIN 12A"/>
    <property type="match status" value="1"/>
</dbReference>
<organism evidence="1 2">
    <name type="scientific">Sphagnum jensenii</name>
    <dbReference type="NCBI Taxonomy" id="128206"/>
    <lineage>
        <taxon>Eukaryota</taxon>
        <taxon>Viridiplantae</taxon>
        <taxon>Streptophyta</taxon>
        <taxon>Embryophyta</taxon>
        <taxon>Bryophyta</taxon>
        <taxon>Sphagnophytina</taxon>
        <taxon>Sphagnopsida</taxon>
        <taxon>Sphagnales</taxon>
        <taxon>Sphagnaceae</taxon>
        <taxon>Sphagnum</taxon>
    </lineage>
</organism>
<evidence type="ECO:0000313" key="1">
    <source>
        <dbReference type="EMBL" id="CAK9860359.1"/>
    </source>
</evidence>